<dbReference type="GO" id="GO:0009279">
    <property type="term" value="C:cell outer membrane"/>
    <property type="evidence" value="ECO:0007669"/>
    <property type="project" value="UniProtKB-SubCell"/>
</dbReference>
<dbReference type="Pfam" id="PF02107">
    <property type="entry name" value="FlgH"/>
    <property type="match status" value="1"/>
</dbReference>
<feature type="signal peptide" evidence="8">
    <location>
        <begin position="1"/>
        <end position="20"/>
    </location>
</feature>
<evidence type="ECO:0000256" key="7">
    <source>
        <dbReference type="HAMAP-Rule" id="MF_00415"/>
    </source>
</evidence>
<accession>A0A2Z6AXE6</accession>
<dbReference type="PANTHER" id="PTHR34933">
    <property type="entry name" value="FLAGELLAR L-RING PROTEIN"/>
    <property type="match status" value="1"/>
</dbReference>
<evidence type="ECO:0000256" key="5">
    <source>
        <dbReference type="ARBA" id="ARBA00023143"/>
    </source>
</evidence>
<evidence type="ECO:0000256" key="4">
    <source>
        <dbReference type="ARBA" id="ARBA00023136"/>
    </source>
</evidence>
<dbReference type="InterPro" id="IPR000527">
    <property type="entry name" value="Flag_Lring"/>
</dbReference>
<feature type="chain" id="PRO_5016387877" description="Flagellar L-ring protein" evidence="8">
    <location>
        <begin position="21"/>
        <end position="235"/>
    </location>
</feature>
<dbReference type="KEGG" id="dfl:DFE_1185"/>
<keyword evidence="9" id="KW-0282">Flagellum</keyword>
<comment type="subcellular location">
    <subcellularLocation>
        <location evidence="7">Cell outer membrane</location>
        <topology evidence="7">Lipid-anchor</topology>
    </subcellularLocation>
    <subcellularLocation>
        <location evidence="7">Bacterial flagellum basal body</location>
    </subcellularLocation>
</comment>
<dbReference type="AlphaFoldDB" id="A0A2Z6AXE6"/>
<sequence>MKTLMMAMICILALSGCQTAQRNAAPSPVLTAPIAEAPPARENPGSLFDPGEANYLFGDNRARNVGDVVMVNIIETSSGKHKADTTADRKSSMNLGISNWFGKDEAALIPLGQSVGLSGAVGATPMIQSSATTGFEGEGETNRESTVSATLAARVVRVLPGGLLQIEGAREIKVNNETQILVVRGLARAKDITPNNSISSTYLADAKIEYYGQGVLADKQRPGWLTRILENVWPF</sequence>
<evidence type="ECO:0000313" key="10">
    <source>
        <dbReference type="Proteomes" id="UP000269883"/>
    </source>
</evidence>
<keyword evidence="9" id="KW-0969">Cilium</keyword>
<gene>
    <name evidence="7 9" type="primary">flgH</name>
    <name evidence="9" type="ORF">DFE_1185</name>
</gene>
<dbReference type="RefSeq" id="WP_126377570.1">
    <property type="nucleotide sequence ID" value="NZ_AP017378.1"/>
</dbReference>
<dbReference type="PROSITE" id="PS51257">
    <property type="entry name" value="PROKAR_LIPOPROTEIN"/>
    <property type="match status" value="1"/>
</dbReference>
<keyword evidence="3 7" id="KW-0732">Signal</keyword>
<keyword evidence="4 7" id="KW-0472">Membrane</keyword>
<evidence type="ECO:0000256" key="2">
    <source>
        <dbReference type="ARBA" id="ARBA00006929"/>
    </source>
</evidence>
<dbReference type="GO" id="GO:0003774">
    <property type="term" value="F:cytoskeletal motor activity"/>
    <property type="evidence" value="ECO:0007669"/>
    <property type="project" value="InterPro"/>
</dbReference>
<evidence type="ECO:0000256" key="3">
    <source>
        <dbReference type="ARBA" id="ARBA00022729"/>
    </source>
</evidence>
<dbReference type="Proteomes" id="UP000269883">
    <property type="component" value="Chromosome"/>
</dbReference>
<keyword evidence="10" id="KW-1185">Reference proteome</keyword>
<dbReference type="GO" id="GO:0009427">
    <property type="term" value="C:bacterial-type flagellum basal body, distal rod, L ring"/>
    <property type="evidence" value="ECO:0007669"/>
    <property type="project" value="InterPro"/>
</dbReference>
<comment type="similarity">
    <text evidence="2 7">Belongs to the FlgH family.</text>
</comment>
<dbReference type="PRINTS" id="PR01008">
    <property type="entry name" value="FLGLRINGFLGH"/>
</dbReference>
<name>A0A2Z6AXE6_9BACT</name>
<protein>
    <recommendedName>
        <fullName evidence="7">Flagellar L-ring protein</fullName>
    </recommendedName>
    <alternativeName>
        <fullName evidence="7">Basal body L-ring protein</fullName>
    </alternativeName>
</protein>
<evidence type="ECO:0000256" key="6">
    <source>
        <dbReference type="ARBA" id="ARBA00023237"/>
    </source>
</evidence>
<reference evidence="9 10" key="1">
    <citation type="journal article" date="2018" name="Sci. Adv.">
        <title>Multi-heme cytochromes provide a pathway for survival in energy-limited environments.</title>
        <authorList>
            <person name="Deng X."/>
            <person name="Dohmae N."/>
            <person name="Nealson K.H."/>
            <person name="Hashimoto K."/>
            <person name="Okamoto A."/>
        </authorList>
    </citation>
    <scope>NUCLEOTIDE SEQUENCE [LARGE SCALE GENOMIC DNA]</scope>
    <source>
        <strain evidence="9 10">IS5</strain>
    </source>
</reference>
<keyword evidence="6 7" id="KW-0998">Cell outer membrane</keyword>
<evidence type="ECO:0000313" key="9">
    <source>
        <dbReference type="EMBL" id="BBD07911.1"/>
    </source>
</evidence>
<keyword evidence="7" id="KW-0449">Lipoprotein</keyword>
<comment type="subunit">
    <text evidence="7">The basal body constitutes a major portion of the flagellar organelle and consists of four rings (L,P,S, and M) mounted on a central rod.</text>
</comment>
<dbReference type="EMBL" id="AP017378">
    <property type="protein sequence ID" value="BBD07911.1"/>
    <property type="molecule type" value="Genomic_DNA"/>
</dbReference>
<evidence type="ECO:0000256" key="1">
    <source>
        <dbReference type="ARBA" id="ARBA00002591"/>
    </source>
</evidence>
<dbReference type="PANTHER" id="PTHR34933:SF1">
    <property type="entry name" value="FLAGELLAR L-RING PROTEIN"/>
    <property type="match status" value="1"/>
</dbReference>
<dbReference type="HAMAP" id="MF_00415">
    <property type="entry name" value="FlgH"/>
    <property type="match status" value="1"/>
</dbReference>
<dbReference type="GO" id="GO:0071973">
    <property type="term" value="P:bacterial-type flagellum-dependent cell motility"/>
    <property type="evidence" value="ECO:0007669"/>
    <property type="project" value="InterPro"/>
</dbReference>
<dbReference type="OrthoDB" id="9789227at2"/>
<organism evidence="9 10">
    <name type="scientific">Desulfovibrio ferrophilus</name>
    <dbReference type="NCBI Taxonomy" id="241368"/>
    <lineage>
        <taxon>Bacteria</taxon>
        <taxon>Pseudomonadati</taxon>
        <taxon>Thermodesulfobacteriota</taxon>
        <taxon>Desulfovibrionia</taxon>
        <taxon>Desulfovibrionales</taxon>
        <taxon>Desulfovibrionaceae</taxon>
        <taxon>Desulfovibrio</taxon>
    </lineage>
</organism>
<comment type="function">
    <text evidence="1 7">Assembles around the rod to form the L-ring and probably protects the motor/basal body from shearing forces during rotation.</text>
</comment>
<proteinExistence type="inferred from homology"/>
<evidence type="ECO:0000256" key="8">
    <source>
        <dbReference type="SAM" id="SignalP"/>
    </source>
</evidence>
<keyword evidence="5 7" id="KW-0975">Bacterial flagellum</keyword>
<keyword evidence="9" id="KW-0966">Cell projection</keyword>
<dbReference type="NCBIfam" id="NF009336">
    <property type="entry name" value="PRK12696.1"/>
    <property type="match status" value="1"/>
</dbReference>